<gene>
    <name evidence="2" type="ORF">Bca52824_055065</name>
</gene>
<comment type="caution">
    <text evidence="2">The sequence shown here is derived from an EMBL/GenBank/DDBJ whole genome shotgun (WGS) entry which is preliminary data.</text>
</comment>
<keyword evidence="3" id="KW-1185">Reference proteome</keyword>
<keyword evidence="1" id="KW-0732">Signal</keyword>
<name>A0A8X7UL28_BRACI</name>
<dbReference type="Proteomes" id="UP000886595">
    <property type="component" value="Unassembled WGS sequence"/>
</dbReference>
<feature type="chain" id="PRO_5036446006" evidence="1">
    <location>
        <begin position="17"/>
        <end position="68"/>
    </location>
</feature>
<organism evidence="2 3">
    <name type="scientific">Brassica carinata</name>
    <name type="common">Ethiopian mustard</name>
    <name type="synonym">Abyssinian cabbage</name>
    <dbReference type="NCBI Taxonomy" id="52824"/>
    <lineage>
        <taxon>Eukaryota</taxon>
        <taxon>Viridiplantae</taxon>
        <taxon>Streptophyta</taxon>
        <taxon>Embryophyta</taxon>
        <taxon>Tracheophyta</taxon>
        <taxon>Spermatophyta</taxon>
        <taxon>Magnoliopsida</taxon>
        <taxon>eudicotyledons</taxon>
        <taxon>Gunneridae</taxon>
        <taxon>Pentapetalae</taxon>
        <taxon>rosids</taxon>
        <taxon>malvids</taxon>
        <taxon>Brassicales</taxon>
        <taxon>Brassicaceae</taxon>
        <taxon>Brassiceae</taxon>
        <taxon>Brassica</taxon>
    </lineage>
</organism>
<feature type="signal peptide" evidence="1">
    <location>
        <begin position="1"/>
        <end position="16"/>
    </location>
</feature>
<proteinExistence type="predicted"/>
<evidence type="ECO:0000313" key="3">
    <source>
        <dbReference type="Proteomes" id="UP000886595"/>
    </source>
</evidence>
<dbReference type="AlphaFoldDB" id="A0A8X7UL28"/>
<evidence type="ECO:0000313" key="2">
    <source>
        <dbReference type="EMBL" id="KAG2283845.1"/>
    </source>
</evidence>
<reference evidence="2 3" key="1">
    <citation type="submission" date="2020-02" db="EMBL/GenBank/DDBJ databases">
        <authorList>
            <person name="Ma Q."/>
            <person name="Huang Y."/>
            <person name="Song X."/>
            <person name="Pei D."/>
        </authorList>
    </citation>
    <scope>NUCLEOTIDE SEQUENCE [LARGE SCALE GENOMIC DNA]</scope>
    <source>
        <strain evidence="2">Sxm20200214</strain>
        <tissue evidence="2">Leaf</tissue>
    </source>
</reference>
<evidence type="ECO:0000256" key="1">
    <source>
        <dbReference type="SAM" id="SignalP"/>
    </source>
</evidence>
<dbReference type="EMBL" id="JAAMPC010000011">
    <property type="protein sequence ID" value="KAG2283845.1"/>
    <property type="molecule type" value="Genomic_DNA"/>
</dbReference>
<protein>
    <submittedName>
        <fullName evidence="2">Uncharacterized protein</fullName>
    </submittedName>
</protein>
<sequence length="68" mass="7309">MTLLFCIFLVESQGLAHLPLSKVLVGHPEYEVTGGSIVSKVRDLEGKDEAVLACLKIGMCFSNATEKA</sequence>
<accession>A0A8X7UL28</accession>